<evidence type="ECO:0000256" key="13">
    <source>
        <dbReference type="ARBA" id="ARBA00066827"/>
    </source>
</evidence>
<evidence type="ECO:0000256" key="15">
    <source>
        <dbReference type="ARBA" id="ARBA00075337"/>
    </source>
</evidence>
<evidence type="ECO:0000256" key="18">
    <source>
        <dbReference type="HAMAP-Rule" id="MF_00021"/>
    </source>
</evidence>
<dbReference type="InterPro" id="IPR049962">
    <property type="entry name" value="THUMP_ThiI"/>
</dbReference>
<evidence type="ECO:0000313" key="21">
    <source>
        <dbReference type="Proteomes" id="UP000594688"/>
    </source>
</evidence>
<dbReference type="InterPro" id="IPR004114">
    <property type="entry name" value="THUMP_dom"/>
</dbReference>
<keyword evidence="5 18" id="KW-0547">Nucleotide-binding</keyword>
<dbReference type="GO" id="GO:0005524">
    <property type="term" value="F:ATP binding"/>
    <property type="evidence" value="ECO:0007669"/>
    <property type="project" value="UniProtKB-UniRule"/>
</dbReference>
<dbReference type="InterPro" id="IPR050102">
    <property type="entry name" value="tRNA_sulfurtransferase_ThiI"/>
</dbReference>
<dbReference type="Proteomes" id="UP000594688">
    <property type="component" value="Chromosome"/>
</dbReference>
<dbReference type="CDD" id="cd11716">
    <property type="entry name" value="THUMP_ThiI"/>
    <property type="match status" value="1"/>
</dbReference>
<dbReference type="PANTHER" id="PTHR43209:SF1">
    <property type="entry name" value="TRNA SULFURTRANSFERASE"/>
    <property type="match status" value="1"/>
</dbReference>
<dbReference type="InterPro" id="IPR003720">
    <property type="entry name" value="tRNA_STrfase"/>
</dbReference>
<dbReference type="SUPFAM" id="SSF52402">
    <property type="entry name" value="Adenine nucleotide alpha hydrolases-like"/>
    <property type="match status" value="1"/>
</dbReference>
<dbReference type="GO" id="GO:0140741">
    <property type="term" value="F:tRNA-uracil-4 sulfurtransferase activity"/>
    <property type="evidence" value="ECO:0007669"/>
    <property type="project" value="UniProtKB-EC"/>
</dbReference>
<feature type="binding site" evidence="18">
    <location>
        <position position="269"/>
    </location>
    <ligand>
        <name>ATP</name>
        <dbReference type="ChEBI" id="CHEBI:30616"/>
    </ligand>
</feature>
<accession>A0A7T0G234</accession>
<evidence type="ECO:0000256" key="12">
    <source>
        <dbReference type="ARBA" id="ARBA00061472"/>
    </source>
</evidence>
<feature type="binding site" evidence="18">
    <location>
        <position position="291"/>
    </location>
    <ligand>
        <name>ATP</name>
        <dbReference type="ChEBI" id="CHEBI:30616"/>
    </ligand>
</feature>
<comment type="function">
    <text evidence="11 18">Catalyzes the ATP-dependent transfer of a sulfur to tRNA to produce 4-thiouridine in position 8 of tRNAs, which functions as a near-UV photosensor. Also catalyzes the transfer of sulfur to the sulfur carrier protein ThiS, forming ThiS-thiocarboxylate. This is a step in the synthesis of thiazole, in the thiamine biosynthesis pathway. The sulfur is donated as persulfide by IscS.</text>
</comment>
<evidence type="ECO:0000256" key="10">
    <source>
        <dbReference type="ARBA" id="ARBA00052330"/>
    </source>
</evidence>
<evidence type="ECO:0000256" key="14">
    <source>
        <dbReference type="ARBA" id="ARBA00071867"/>
    </source>
</evidence>
<evidence type="ECO:0000256" key="2">
    <source>
        <dbReference type="ARBA" id="ARBA00022490"/>
    </source>
</evidence>
<organism evidence="20 21">
    <name type="scientific">Candidatus Nitronauta litoralis</name>
    <dbReference type="NCBI Taxonomy" id="2705533"/>
    <lineage>
        <taxon>Bacteria</taxon>
        <taxon>Pseudomonadati</taxon>
        <taxon>Nitrospinota/Tectimicrobiota group</taxon>
        <taxon>Nitrospinota</taxon>
        <taxon>Nitrospinia</taxon>
        <taxon>Nitrospinales</taxon>
        <taxon>Nitrospinaceae</taxon>
        <taxon>Candidatus Nitronauta</taxon>
    </lineage>
</organism>
<keyword evidence="7 18" id="KW-0694">RNA-binding</keyword>
<keyword evidence="2 18" id="KW-0963">Cytoplasm</keyword>
<dbReference type="GO" id="GO:0000049">
    <property type="term" value="F:tRNA binding"/>
    <property type="evidence" value="ECO:0007669"/>
    <property type="project" value="UniProtKB-UniRule"/>
</dbReference>
<dbReference type="Pfam" id="PF02568">
    <property type="entry name" value="ThiI"/>
    <property type="match status" value="1"/>
</dbReference>
<name>A0A7T0G234_9BACT</name>
<evidence type="ECO:0000256" key="16">
    <source>
        <dbReference type="ARBA" id="ARBA00077849"/>
    </source>
</evidence>
<dbReference type="Gene3D" id="3.30.2130.30">
    <property type="match status" value="1"/>
</dbReference>
<evidence type="ECO:0000256" key="7">
    <source>
        <dbReference type="ARBA" id="ARBA00022884"/>
    </source>
</evidence>
<dbReference type="GO" id="GO:0004810">
    <property type="term" value="F:CCA tRNA nucleotidyltransferase activity"/>
    <property type="evidence" value="ECO:0007669"/>
    <property type="project" value="InterPro"/>
</dbReference>
<comment type="catalytic activity">
    <reaction evidence="10 18">
        <text>[ThiS sulfur-carrier protein]-C-terminal Gly-Gly-AMP + S-sulfanyl-L-cysteinyl-[cysteine desulfurase] + AH2 = [ThiS sulfur-carrier protein]-C-terminal-Gly-aminoethanethioate + L-cysteinyl-[cysteine desulfurase] + A + AMP + 2 H(+)</text>
        <dbReference type="Rhea" id="RHEA:43340"/>
        <dbReference type="Rhea" id="RHEA-COMP:12157"/>
        <dbReference type="Rhea" id="RHEA-COMP:12158"/>
        <dbReference type="Rhea" id="RHEA-COMP:12910"/>
        <dbReference type="Rhea" id="RHEA-COMP:19908"/>
        <dbReference type="ChEBI" id="CHEBI:13193"/>
        <dbReference type="ChEBI" id="CHEBI:15378"/>
        <dbReference type="ChEBI" id="CHEBI:17499"/>
        <dbReference type="ChEBI" id="CHEBI:29950"/>
        <dbReference type="ChEBI" id="CHEBI:61963"/>
        <dbReference type="ChEBI" id="CHEBI:90618"/>
        <dbReference type="ChEBI" id="CHEBI:232372"/>
        <dbReference type="ChEBI" id="CHEBI:456215"/>
    </reaction>
</comment>
<evidence type="ECO:0000256" key="6">
    <source>
        <dbReference type="ARBA" id="ARBA00022840"/>
    </source>
</evidence>
<dbReference type="PROSITE" id="PS51165">
    <property type="entry name" value="THUMP"/>
    <property type="match status" value="1"/>
</dbReference>
<dbReference type="AlphaFoldDB" id="A0A7T0G234"/>
<evidence type="ECO:0000256" key="11">
    <source>
        <dbReference type="ARBA" id="ARBA00058382"/>
    </source>
</evidence>
<evidence type="ECO:0000256" key="1">
    <source>
        <dbReference type="ARBA" id="ARBA00004496"/>
    </source>
</evidence>
<reference evidence="20 21" key="1">
    <citation type="submission" date="2020-02" db="EMBL/GenBank/DDBJ databases">
        <title>Genomic and physiological characterization of two novel Nitrospinaceae genera.</title>
        <authorList>
            <person name="Mueller A.J."/>
            <person name="Jung M.-Y."/>
            <person name="Strachan C.R."/>
            <person name="Herbold C.W."/>
            <person name="Kirkegaard R.H."/>
            <person name="Daims H."/>
        </authorList>
    </citation>
    <scope>NUCLEOTIDE SEQUENCE [LARGE SCALE GENOMIC DNA]</scope>
    <source>
        <strain evidence="20">EB</strain>
    </source>
</reference>
<dbReference type="GO" id="GO:0009229">
    <property type="term" value="P:thiamine diphosphate biosynthetic process"/>
    <property type="evidence" value="ECO:0007669"/>
    <property type="project" value="UniProtKB-UniRule"/>
</dbReference>
<evidence type="ECO:0000256" key="5">
    <source>
        <dbReference type="ARBA" id="ARBA00022741"/>
    </source>
</evidence>
<feature type="binding site" evidence="18">
    <location>
        <position position="300"/>
    </location>
    <ligand>
        <name>ATP</name>
        <dbReference type="ChEBI" id="CHEBI:30616"/>
    </ligand>
</feature>
<dbReference type="NCBIfam" id="TIGR00342">
    <property type="entry name" value="tRNA uracil 4-sulfurtransferase ThiI"/>
    <property type="match status" value="1"/>
</dbReference>
<evidence type="ECO:0000256" key="17">
    <source>
        <dbReference type="ARBA" id="ARBA00080570"/>
    </source>
</evidence>
<dbReference type="SMART" id="SM00981">
    <property type="entry name" value="THUMP"/>
    <property type="match status" value="1"/>
</dbReference>
<dbReference type="Pfam" id="PF22025">
    <property type="entry name" value="ThiI_fer"/>
    <property type="match status" value="1"/>
</dbReference>
<comment type="pathway">
    <text evidence="18">Cofactor biosynthesis; thiamine diphosphate biosynthesis.</text>
</comment>
<dbReference type="InterPro" id="IPR014729">
    <property type="entry name" value="Rossmann-like_a/b/a_fold"/>
</dbReference>
<comment type="caution">
    <text evidence="18">Lacks conserved residue(s) required for the propagation of feature annotation.</text>
</comment>
<evidence type="ECO:0000259" key="19">
    <source>
        <dbReference type="PROSITE" id="PS51165"/>
    </source>
</evidence>
<dbReference type="EMBL" id="CP048685">
    <property type="protein sequence ID" value="QPJ63828.1"/>
    <property type="molecule type" value="Genomic_DNA"/>
</dbReference>
<evidence type="ECO:0000256" key="3">
    <source>
        <dbReference type="ARBA" id="ARBA00022555"/>
    </source>
</evidence>
<dbReference type="CDD" id="cd01712">
    <property type="entry name" value="PPase_ThiI"/>
    <property type="match status" value="1"/>
</dbReference>
<evidence type="ECO:0000256" key="9">
    <source>
        <dbReference type="ARBA" id="ARBA00050570"/>
    </source>
</evidence>
<evidence type="ECO:0000256" key="8">
    <source>
        <dbReference type="ARBA" id="ARBA00022977"/>
    </source>
</evidence>
<evidence type="ECO:0000313" key="20">
    <source>
        <dbReference type="EMBL" id="QPJ63828.1"/>
    </source>
</evidence>
<dbReference type="Pfam" id="PF02926">
    <property type="entry name" value="THUMP"/>
    <property type="match status" value="1"/>
</dbReference>
<sequence length="396" mass="44668">MNRRTLLIRYDEIGLKGRNRRFFIDRLRQNIRSRLKDLDGISISVPHGRIILDCDEGQTEAVVRRLGFVPGIASLSVGEMMEPDLDLISQKGINWISPLLESNPALKFCVRTKRSHKGYEKTSSEVDHEVGGKILQALGNRGLSVNLDRPDFKLEIEIGMNHTVVFQNRVPGLRGLPVGSAGKVLGLISGGIDSPVAMYRLIKRGCRVHGVFFDNRPYMGQGGYDKVIRLCGVLNRFQESMRLRVVPFENIQVAIRDHCRPENRVILYRRMMYRIAQDIADSEGYKALVTGESLGQVASQTLENLDAVSRVVEGGVFRPLIGMDKNEIIEESKAIGTYKISIEPQPDCCTVFMPDRPATKAKIPELENDETRYPWRDLMQDAIEKIEVLDPEPLPI</sequence>
<dbReference type="KEGG" id="nli:G3M70_14545"/>
<dbReference type="InterPro" id="IPR020536">
    <property type="entry name" value="ThiI_AANH"/>
</dbReference>
<evidence type="ECO:0000256" key="4">
    <source>
        <dbReference type="ARBA" id="ARBA00022679"/>
    </source>
</evidence>
<keyword evidence="6 18" id="KW-0067">ATP-binding</keyword>
<keyword evidence="4 18" id="KW-0808">Transferase</keyword>
<dbReference type="GO" id="GO:0009228">
    <property type="term" value="P:thiamine biosynthetic process"/>
    <property type="evidence" value="ECO:0007669"/>
    <property type="project" value="UniProtKB-KW"/>
</dbReference>
<comment type="subcellular location">
    <subcellularLocation>
        <location evidence="1 18">Cytoplasm</location>
    </subcellularLocation>
</comment>
<dbReference type="FunFam" id="3.40.50.620:FF:000053">
    <property type="entry name" value="Probable tRNA sulfurtransferase"/>
    <property type="match status" value="1"/>
</dbReference>
<feature type="binding site" evidence="18">
    <location>
        <begin position="187"/>
        <end position="188"/>
    </location>
    <ligand>
        <name>ATP</name>
        <dbReference type="ChEBI" id="CHEBI:30616"/>
    </ligand>
</feature>
<keyword evidence="3 18" id="KW-0820">tRNA-binding</keyword>
<dbReference type="Gene3D" id="3.40.50.620">
    <property type="entry name" value="HUPs"/>
    <property type="match status" value="1"/>
</dbReference>
<dbReference type="InterPro" id="IPR049961">
    <property type="entry name" value="ThiI_N"/>
</dbReference>
<dbReference type="GO" id="GO:0005829">
    <property type="term" value="C:cytosol"/>
    <property type="evidence" value="ECO:0007669"/>
    <property type="project" value="TreeGrafter"/>
</dbReference>
<dbReference type="PANTHER" id="PTHR43209">
    <property type="entry name" value="TRNA SULFURTRANSFERASE"/>
    <property type="match status" value="1"/>
</dbReference>
<dbReference type="SUPFAM" id="SSF143437">
    <property type="entry name" value="THUMP domain-like"/>
    <property type="match status" value="1"/>
</dbReference>
<dbReference type="InterPro" id="IPR054173">
    <property type="entry name" value="ThiI_fer"/>
</dbReference>
<comment type="similarity">
    <text evidence="12 18">Belongs to the ThiI family.</text>
</comment>
<dbReference type="UniPathway" id="UPA00060"/>
<dbReference type="HAMAP" id="MF_00021">
    <property type="entry name" value="ThiI"/>
    <property type="match status" value="1"/>
</dbReference>
<comment type="catalytic activity">
    <reaction evidence="9 18">
        <text>[ThiI sulfur-carrier protein]-S-sulfanyl-L-cysteine + a uridine in tRNA + 2 reduced [2Fe-2S]-[ferredoxin] + ATP + H(+) = [ThiI sulfur-carrier protein]-L-cysteine + a 4-thiouridine in tRNA + 2 oxidized [2Fe-2S]-[ferredoxin] + AMP + diphosphate</text>
        <dbReference type="Rhea" id="RHEA:24176"/>
        <dbReference type="Rhea" id="RHEA-COMP:10000"/>
        <dbReference type="Rhea" id="RHEA-COMP:10001"/>
        <dbReference type="Rhea" id="RHEA-COMP:13337"/>
        <dbReference type="Rhea" id="RHEA-COMP:13338"/>
        <dbReference type="Rhea" id="RHEA-COMP:13339"/>
        <dbReference type="Rhea" id="RHEA-COMP:13340"/>
        <dbReference type="ChEBI" id="CHEBI:15378"/>
        <dbReference type="ChEBI" id="CHEBI:29950"/>
        <dbReference type="ChEBI" id="CHEBI:30616"/>
        <dbReference type="ChEBI" id="CHEBI:33019"/>
        <dbReference type="ChEBI" id="CHEBI:33737"/>
        <dbReference type="ChEBI" id="CHEBI:33738"/>
        <dbReference type="ChEBI" id="CHEBI:61963"/>
        <dbReference type="ChEBI" id="CHEBI:65315"/>
        <dbReference type="ChEBI" id="CHEBI:136798"/>
        <dbReference type="ChEBI" id="CHEBI:456215"/>
        <dbReference type="EC" id="2.8.1.4"/>
    </reaction>
</comment>
<gene>
    <name evidence="18 20" type="primary">thiI</name>
    <name evidence="20" type="ORF">G3M70_14545</name>
</gene>
<proteinExistence type="inferred from homology"/>
<keyword evidence="8 18" id="KW-0784">Thiamine biosynthesis</keyword>
<dbReference type="GO" id="GO:0052837">
    <property type="term" value="P:thiazole biosynthetic process"/>
    <property type="evidence" value="ECO:0007669"/>
    <property type="project" value="TreeGrafter"/>
</dbReference>
<feature type="domain" description="THUMP" evidence="19">
    <location>
        <begin position="60"/>
        <end position="169"/>
    </location>
</feature>
<protein>
    <recommendedName>
        <fullName evidence="14 18">Probable tRNA sulfurtransferase</fullName>
        <ecNumber evidence="13 18">2.8.1.4</ecNumber>
    </recommendedName>
    <alternativeName>
        <fullName evidence="15 18">Sulfur carrier protein ThiS sulfurtransferase</fullName>
    </alternativeName>
    <alternativeName>
        <fullName evidence="16 18">Thiamine biosynthesis protein ThiI</fullName>
    </alternativeName>
    <alternativeName>
        <fullName evidence="17 18">tRNA 4-thiouridine synthase</fullName>
    </alternativeName>
</protein>
<dbReference type="EC" id="2.8.1.4" evidence="13 18"/>
<dbReference type="GO" id="GO:0002937">
    <property type="term" value="P:tRNA 4-thiouridine biosynthesis"/>
    <property type="evidence" value="ECO:0007669"/>
    <property type="project" value="TreeGrafter"/>
</dbReference>